<dbReference type="EMBL" id="VNJJ01000017">
    <property type="protein sequence ID" value="TVX96289.1"/>
    <property type="molecule type" value="Genomic_DNA"/>
</dbReference>
<keyword evidence="2" id="KW-1185">Reference proteome</keyword>
<dbReference type="AlphaFoldDB" id="A0A559J8S2"/>
<sequence length="225" mass="26634">MIIIYSWLSDYVEPEKSDLRTNHGSIYLKRIQTESPDSITETATFFITHSMIASIDTLVCLPIRNEQSKKLILGEVAVHFEDVKLVFSNGQLELINMRIVKEKSRDLFNSSTLEIRKITFDLYRTKDMSNWVTPHKRSFSYYTIKNDNFEKLALRNTERLQQYIYDEYFSFNETLCLLPNGWIFQENLKDSLCLRFFVSFIPTINLWIDNEKNEVALIELFKKPL</sequence>
<protein>
    <submittedName>
        <fullName evidence="1">Uncharacterized protein</fullName>
    </submittedName>
</protein>
<dbReference type="Proteomes" id="UP000316330">
    <property type="component" value="Unassembled WGS sequence"/>
</dbReference>
<proteinExistence type="predicted"/>
<evidence type="ECO:0000313" key="2">
    <source>
        <dbReference type="Proteomes" id="UP000316330"/>
    </source>
</evidence>
<dbReference type="OrthoDB" id="2623343at2"/>
<evidence type="ECO:0000313" key="1">
    <source>
        <dbReference type="EMBL" id="TVX96289.1"/>
    </source>
</evidence>
<name>A0A559J8S2_9BACL</name>
<organism evidence="1 2">
    <name type="scientific">Cohnella terricola</name>
    <dbReference type="NCBI Taxonomy" id="1289167"/>
    <lineage>
        <taxon>Bacteria</taxon>
        <taxon>Bacillati</taxon>
        <taxon>Bacillota</taxon>
        <taxon>Bacilli</taxon>
        <taxon>Bacillales</taxon>
        <taxon>Paenibacillaceae</taxon>
        <taxon>Cohnella</taxon>
    </lineage>
</organism>
<dbReference type="RefSeq" id="WP_144706375.1">
    <property type="nucleotide sequence ID" value="NZ_VNJJ01000017.1"/>
</dbReference>
<reference evidence="1 2" key="1">
    <citation type="submission" date="2019-07" db="EMBL/GenBank/DDBJ databases">
        <authorList>
            <person name="Kim J."/>
        </authorList>
    </citation>
    <scope>NUCLEOTIDE SEQUENCE [LARGE SCALE GENOMIC DNA]</scope>
    <source>
        <strain evidence="1 2">G13</strain>
    </source>
</reference>
<accession>A0A559J8S2</accession>
<gene>
    <name evidence="1" type="ORF">FPZ45_21525</name>
</gene>
<comment type="caution">
    <text evidence="1">The sequence shown here is derived from an EMBL/GenBank/DDBJ whole genome shotgun (WGS) entry which is preliminary data.</text>
</comment>